<evidence type="ECO:0000313" key="2">
    <source>
        <dbReference type="EMBL" id="QDE35917.1"/>
    </source>
</evidence>
<proteinExistence type="predicted"/>
<dbReference type="EMBL" id="CP041040">
    <property type="protein sequence ID" value="QDE35917.1"/>
    <property type="molecule type" value="Genomic_DNA"/>
</dbReference>
<evidence type="ECO:0000256" key="1">
    <source>
        <dbReference type="SAM" id="Phobius"/>
    </source>
</evidence>
<name>A0A4Y5YT24_9MICO</name>
<keyword evidence="1" id="KW-0812">Transmembrane</keyword>
<dbReference type="OrthoDB" id="3297477at2"/>
<keyword evidence="1" id="KW-1133">Transmembrane helix</keyword>
<feature type="transmembrane region" description="Helical" evidence="1">
    <location>
        <begin position="76"/>
        <end position="98"/>
    </location>
</feature>
<dbReference type="AlphaFoldDB" id="A0A4Y5YT24"/>
<reference evidence="2 3" key="1">
    <citation type="submission" date="2019-06" db="EMBL/GenBank/DDBJ databases">
        <title>Complete genome of Microbacterium foliorum M2.</title>
        <authorList>
            <person name="Cao G."/>
        </authorList>
    </citation>
    <scope>NUCLEOTIDE SEQUENCE [LARGE SCALE GENOMIC DNA]</scope>
    <source>
        <strain evidence="2 3">M2</strain>
    </source>
</reference>
<organism evidence="2 3">
    <name type="scientific">Microbacterium foliorum</name>
    <dbReference type="NCBI Taxonomy" id="104336"/>
    <lineage>
        <taxon>Bacteria</taxon>
        <taxon>Bacillati</taxon>
        <taxon>Actinomycetota</taxon>
        <taxon>Actinomycetes</taxon>
        <taxon>Micrococcales</taxon>
        <taxon>Microbacteriaceae</taxon>
        <taxon>Microbacterium</taxon>
    </lineage>
</organism>
<sequence>MTLTTSPRRADARTRRPAFTHVLRSEWIKLFSLPSSVLALAAIFLIGVGGSLFLGVTLESSGAPSVLLIERTMADVTVPTVVLGQIIAGILGVMLIGAEYASGSIQPTFVAVPDRLRVLGAKAVVVFIAATATALVTVFSAWALTTPIYAQFGLAAPLTAPGVVVALLSSAGYLGLCALFGVGIGTLVRSTTAGAIIVFLATLLLPVLTSLLPYGLLSRALRIAQLGNAGDAMSRVGADGGPFLDLWSGHISVGAGWLIASIWAAIALAAGAIALRKRDV</sequence>
<evidence type="ECO:0000313" key="3">
    <source>
        <dbReference type="Proteomes" id="UP000316125"/>
    </source>
</evidence>
<feature type="transmembrane region" description="Helical" evidence="1">
    <location>
        <begin position="37"/>
        <end position="56"/>
    </location>
</feature>
<feature type="transmembrane region" description="Helical" evidence="1">
    <location>
        <begin position="254"/>
        <end position="275"/>
    </location>
</feature>
<feature type="transmembrane region" description="Helical" evidence="1">
    <location>
        <begin position="163"/>
        <end position="188"/>
    </location>
</feature>
<keyword evidence="1" id="KW-0472">Membrane</keyword>
<dbReference type="RefSeq" id="WP_140038061.1">
    <property type="nucleotide sequence ID" value="NZ_CP041040.1"/>
</dbReference>
<feature type="transmembrane region" description="Helical" evidence="1">
    <location>
        <begin position="119"/>
        <end position="143"/>
    </location>
</feature>
<gene>
    <name evidence="2" type="ORF">FIV50_14635</name>
</gene>
<accession>A0A4Y5YT24</accession>
<feature type="transmembrane region" description="Helical" evidence="1">
    <location>
        <begin position="195"/>
        <end position="216"/>
    </location>
</feature>
<protein>
    <submittedName>
        <fullName evidence="2">ABC transporter permease</fullName>
    </submittedName>
</protein>
<dbReference type="Proteomes" id="UP000316125">
    <property type="component" value="Chromosome"/>
</dbReference>